<dbReference type="GO" id="GO:0009236">
    <property type="term" value="P:cobalamin biosynthetic process"/>
    <property type="evidence" value="ECO:0007669"/>
    <property type="project" value="InterPro"/>
</dbReference>
<dbReference type="CDD" id="cd00561">
    <property type="entry name" value="CobA_ACA"/>
    <property type="match status" value="1"/>
</dbReference>
<evidence type="ECO:0000313" key="2">
    <source>
        <dbReference type="Proteomes" id="UP000824193"/>
    </source>
</evidence>
<organism evidence="1 2">
    <name type="scientific">Candidatus Allofournierella pullicola</name>
    <dbReference type="NCBI Taxonomy" id="2838596"/>
    <lineage>
        <taxon>Bacteria</taxon>
        <taxon>Bacillati</taxon>
        <taxon>Bacillota</taxon>
        <taxon>Clostridia</taxon>
        <taxon>Eubacteriales</taxon>
        <taxon>Oscillospiraceae</taxon>
        <taxon>Allofournierella</taxon>
    </lineage>
</organism>
<accession>A0A9D1V4X3</accession>
<sequence>MNKLSEGKVQVYTGNGKGKTTAALGLMLRAAGAGMEIYFGQFMKTGNTSEARALREFLSGAVTMEQYGSGEELSGPDRERDAACARAGYDKARAALVSGQYDLVVLDEILVAEHLGLLAVDDLLRLMDERPAHTELVFTGRWAAEAVRQRADLVTEMGEVKHYFHAGLPARTGIEM</sequence>
<dbReference type="PANTHER" id="PTHR46638:SF1">
    <property type="entry name" value="CORRINOID ADENOSYLTRANSFERASE"/>
    <property type="match status" value="1"/>
</dbReference>
<reference evidence="1" key="2">
    <citation type="submission" date="2021-04" db="EMBL/GenBank/DDBJ databases">
        <authorList>
            <person name="Gilroy R."/>
        </authorList>
    </citation>
    <scope>NUCLEOTIDE SEQUENCE</scope>
    <source>
        <strain evidence="1">2239</strain>
    </source>
</reference>
<dbReference type="Proteomes" id="UP000824193">
    <property type="component" value="Unassembled WGS sequence"/>
</dbReference>
<dbReference type="SUPFAM" id="SSF52540">
    <property type="entry name" value="P-loop containing nucleoside triphosphate hydrolases"/>
    <property type="match status" value="1"/>
</dbReference>
<protein>
    <submittedName>
        <fullName evidence="1">Cob(I)yrinic acid a,c-diamide adenosyltransferase</fullName>
    </submittedName>
</protein>
<gene>
    <name evidence="1" type="ORF">H9865_08510</name>
</gene>
<dbReference type="InterPro" id="IPR003724">
    <property type="entry name" value="CblAdoTrfase_CobA"/>
</dbReference>
<name>A0A9D1V4X3_9FIRM</name>
<reference evidence="1" key="1">
    <citation type="journal article" date="2021" name="PeerJ">
        <title>Extensive microbial diversity within the chicken gut microbiome revealed by metagenomics and culture.</title>
        <authorList>
            <person name="Gilroy R."/>
            <person name="Ravi A."/>
            <person name="Getino M."/>
            <person name="Pursley I."/>
            <person name="Horton D.L."/>
            <person name="Alikhan N.F."/>
            <person name="Baker D."/>
            <person name="Gharbi K."/>
            <person name="Hall N."/>
            <person name="Watson M."/>
            <person name="Adriaenssens E.M."/>
            <person name="Foster-Nyarko E."/>
            <person name="Jarju S."/>
            <person name="Secka A."/>
            <person name="Antonio M."/>
            <person name="Oren A."/>
            <person name="Chaudhuri R.R."/>
            <person name="La Ragione R."/>
            <person name="Hildebrand F."/>
            <person name="Pallen M.J."/>
        </authorList>
    </citation>
    <scope>NUCLEOTIDE SEQUENCE</scope>
    <source>
        <strain evidence="1">2239</strain>
    </source>
</reference>
<dbReference type="Pfam" id="PF02572">
    <property type="entry name" value="CobA_CobO_BtuR"/>
    <property type="match status" value="1"/>
</dbReference>
<dbReference type="GO" id="GO:0008817">
    <property type="term" value="F:corrinoid adenosyltransferase activity"/>
    <property type="evidence" value="ECO:0007669"/>
    <property type="project" value="InterPro"/>
</dbReference>
<dbReference type="PIRSF" id="PIRSF015617">
    <property type="entry name" value="Adensltrnsf_CobA"/>
    <property type="match status" value="1"/>
</dbReference>
<dbReference type="Gene3D" id="3.40.50.300">
    <property type="entry name" value="P-loop containing nucleotide triphosphate hydrolases"/>
    <property type="match status" value="1"/>
</dbReference>
<dbReference type="PANTHER" id="PTHR46638">
    <property type="entry name" value="CORRINOID ADENOSYLTRANSFERASE"/>
    <property type="match status" value="1"/>
</dbReference>
<comment type="caution">
    <text evidence="1">The sequence shown here is derived from an EMBL/GenBank/DDBJ whole genome shotgun (WGS) entry which is preliminary data.</text>
</comment>
<evidence type="ECO:0000313" key="1">
    <source>
        <dbReference type="EMBL" id="HIX06124.1"/>
    </source>
</evidence>
<dbReference type="EMBL" id="DXFW01000024">
    <property type="protein sequence ID" value="HIX06124.1"/>
    <property type="molecule type" value="Genomic_DNA"/>
</dbReference>
<dbReference type="InterPro" id="IPR027417">
    <property type="entry name" value="P-loop_NTPase"/>
</dbReference>
<dbReference type="GO" id="GO:0005524">
    <property type="term" value="F:ATP binding"/>
    <property type="evidence" value="ECO:0007669"/>
    <property type="project" value="InterPro"/>
</dbReference>
<proteinExistence type="predicted"/>
<dbReference type="AlphaFoldDB" id="A0A9D1V4X3"/>